<reference evidence="2 3" key="1">
    <citation type="journal article" date="2020" name="IScience">
        <title>Genome Sequencing of the Endangered Kingdonia uniflora (Circaeasteraceae, Ranunculales) Reveals Potential Mechanisms of Evolutionary Specialization.</title>
        <authorList>
            <person name="Sun Y."/>
            <person name="Deng T."/>
            <person name="Zhang A."/>
            <person name="Moore M.J."/>
            <person name="Landis J.B."/>
            <person name="Lin N."/>
            <person name="Zhang H."/>
            <person name="Zhang X."/>
            <person name="Huang J."/>
            <person name="Zhang X."/>
            <person name="Sun H."/>
            <person name="Wang H."/>
        </authorList>
    </citation>
    <scope>NUCLEOTIDE SEQUENCE [LARGE SCALE GENOMIC DNA]</scope>
    <source>
        <strain evidence="2">TB1705</strain>
        <tissue evidence="2">Leaf</tissue>
    </source>
</reference>
<comment type="caution">
    <text evidence="2">The sequence shown here is derived from an EMBL/GenBank/DDBJ whole genome shotgun (WGS) entry which is preliminary data.</text>
</comment>
<dbReference type="GO" id="GO:0016413">
    <property type="term" value="F:O-acetyltransferase activity"/>
    <property type="evidence" value="ECO:0007669"/>
    <property type="project" value="InterPro"/>
</dbReference>
<evidence type="ECO:0000313" key="3">
    <source>
        <dbReference type="Proteomes" id="UP000541444"/>
    </source>
</evidence>
<evidence type="ECO:0000313" key="2">
    <source>
        <dbReference type="EMBL" id="KAF6159363.1"/>
    </source>
</evidence>
<dbReference type="PANTHER" id="PTHR32285">
    <property type="entry name" value="PROTEIN TRICHOME BIREFRINGENCE-LIKE 9-RELATED"/>
    <property type="match status" value="1"/>
</dbReference>
<dbReference type="Pfam" id="PF14416">
    <property type="entry name" value="PMR5N"/>
    <property type="match status" value="1"/>
</dbReference>
<accession>A0A7J7MWV8</accession>
<sequence>VRVLVGYLEDGSNGCDLFEEDWVWDEKYPLHESREYEFLDQGFRCSENGRPDDFYTSGGGSQNITTCPDSSLMGYYFQEAEDVKMNMTVESAYRKSINTMLKCTHTEVNMSNTHVFFRIYAPSISRLFFYLRKVT</sequence>
<keyword evidence="3" id="KW-1185">Reference proteome</keyword>
<gene>
    <name evidence="2" type="ORF">GIB67_032134</name>
</gene>
<dbReference type="AlphaFoldDB" id="A0A7J7MWV8"/>
<dbReference type="Proteomes" id="UP000541444">
    <property type="component" value="Unassembled WGS sequence"/>
</dbReference>
<dbReference type="InterPro" id="IPR025846">
    <property type="entry name" value="TBL_N"/>
</dbReference>
<name>A0A7J7MWV8_9MAGN</name>
<dbReference type="InterPro" id="IPR029962">
    <property type="entry name" value="TBL"/>
</dbReference>
<proteinExistence type="predicted"/>
<dbReference type="OrthoDB" id="630188at2759"/>
<dbReference type="EMBL" id="JACGCM010001193">
    <property type="protein sequence ID" value="KAF6159363.1"/>
    <property type="molecule type" value="Genomic_DNA"/>
</dbReference>
<protein>
    <recommendedName>
        <fullName evidence="1">Trichome birefringence-like N-terminal domain-containing protein</fullName>
    </recommendedName>
</protein>
<evidence type="ECO:0000259" key="1">
    <source>
        <dbReference type="Pfam" id="PF14416"/>
    </source>
</evidence>
<organism evidence="2 3">
    <name type="scientific">Kingdonia uniflora</name>
    <dbReference type="NCBI Taxonomy" id="39325"/>
    <lineage>
        <taxon>Eukaryota</taxon>
        <taxon>Viridiplantae</taxon>
        <taxon>Streptophyta</taxon>
        <taxon>Embryophyta</taxon>
        <taxon>Tracheophyta</taxon>
        <taxon>Spermatophyta</taxon>
        <taxon>Magnoliopsida</taxon>
        <taxon>Ranunculales</taxon>
        <taxon>Circaeasteraceae</taxon>
        <taxon>Kingdonia</taxon>
    </lineage>
</organism>
<feature type="non-terminal residue" evidence="2">
    <location>
        <position position="1"/>
    </location>
</feature>
<dbReference type="GO" id="GO:0005794">
    <property type="term" value="C:Golgi apparatus"/>
    <property type="evidence" value="ECO:0007669"/>
    <property type="project" value="TreeGrafter"/>
</dbReference>
<dbReference type="PANTHER" id="PTHR32285:SF213">
    <property type="entry name" value="PROTEIN TRICHOME BIREFRINGENCE-LIKE 11"/>
    <property type="match status" value="1"/>
</dbReference>
<feature type="domain" description="Trichome birefringence-like N-terminal" evidence="1">
    <location>
        <begin position="14"/>
        <end position="56"/>
    </location>
</feature>